<evidence type="ECO:0000256" key="2">
    <source>
        <dbReference type="SAM" id="Phobius"/>
    </source>
</evidence>
<keyword evidence="2" id="KW-0812">Transmembrane</keyword>
<dbReference type="AlphaFoldDB" id="A0A3M0KFG5"/>
<sequence length="152" mass="16605">MDVLQVTWQKRNEISFQNTEFQPNTRDEANRVISEDVQKSAVSITSILIAVLLSPVLIYRVMRLSNSIQNKESDTSWGGLSERGQVPATSLDQGQSLCVPGVAPGASMGEPVRASRGQARPASEQGTCPEKLFGVPRDIRQKDLCCGWAKTS</sequence>
<accession>A0A3M0KFG5</accession>
<protein>
    <submittedName>
        <fullName evidence="3">Uncharacterized protein</fullName>
    </submittedName>
</protein>
<dbReference type="EMBL" id="QRBI01000107">
    <property type="protein sequence ID" value="RMC11969.1"/>
    <property type="molecule type" value="Genomic_DNA"/>
</dbReference>
<name>A0A3M0KFG5_HIRRU</name>
<keyword evidence="4" id="KW-1185">Reference proteome</keyword>
<gene>
    <name evidence="3" type="ORF">DUI87_11102</name>
</gene>
<feature type="region of interest" description="Disordered" evidence="1">
    <location>
        <begin position="108"/>
        <end position="130"/>
    </location>
</feature>
<keyword evidence="2" id="KW-0472">Membrane</keyword>
<dbReference type="OrthoDB" id="9422141at2759"/>
<reference evidence="3 4" key="1">
    <citation type="submission" date="2018-07" db="EMBL/GenBank/DDBJ databases">
        <title>A high quality draft genome assembly of the barn swallow (H. rustica rustica).</title>
        <authorList>
            <person name="Formenti G."/>
            <person name="Chiara M."/>
            <person name="Poveda L."/>
            <person name="Francoijs K.-J."/>
            <person name="Bonisoli-Alquati A."/>
            <person name="Canova L."/>
            <person name="Gianfranceschi L."/>
            <person name="Horner D.S."/>
            <person name="Saino N."/>
        </authorList>
    </citation>
    <scope>NUCLEOTIDE SEQUENCE [LARGE SCALE GENOMIC DNA]</scope>
    <source>
        <strain evidence="3">Chelidonia</strain>
        <tissue evidence="3">Blood</tissue>
    </source>
</reference>
<evidence type="ECO:0000313" key="3">
    <source>
        <dbReference type="EMBL" id="RMC11969.1"/>
    </source>
</evidence>
<evidence type="ECO:0000313" key="4">
    <source>
        <dbReference type="Proteomes" id="UP000269221"/>
    </source>
</evidence>
<proteinExistence type="predicted"/>
<comment type="caution">
    <text evidence="3">The sequence shown here is derived from an EMBL/GenBank/DDBJ whole genome shotgun (WGS) entry which is preliminary data.</text>
</comment>
<evidence type="ECO:0000256" key="1">
    <source>
        <dbReference type="SAM" id="MobiDB-lite"/>
    </source>
</evidence>
<dbReference type="Proteomes" id="UP000269221">
    <property type="component" value="Unassembled WGS sequence"/>
</dbReference>
<organism evidence="3 4">
    <name type="scientific">Hirundo rustica rustica</name>
    <dbReference type="NCBI Taxonomy" id="333673"/>
    <lineage>
        <taxon>Eukaryota</taxon>
        <taxon>Metazoa</taxon>
        <taxon>Chordata</taxon>
        <taxon>Craniata</taxon>
        <taxon>Vertebrata</taxon>
        <taxon>Euteleostomi</taxon>
        <taxon>Archelosauria</taxon>
        <taxon>Archosauria</taxon>
        <taxon>Dinosauria</taxon>
        <taxon>Saurischia</taxon>
        <taxon>Theropoda</taxon>
        <taxon>Coelurosauria</taxon>
        <taxon>Aves</taxon>
        <taxon>Neognathae</taxon>
        <taxon>Neoaves</taxon>
        <taxon>Telluraves</taxon>
        <taxon>Australaves</taxon>
        <taxon>Passeriformes</taxon>
        <taxon>Sylvioidea</taxon>
        <taxon>Hirundinidae</taxon>
        <taxon>Hirundo</taxon>
    </lineage>
</organism>
<keyword evidence="2" id="KW-1133">Transmembrane helix</keyword>
<feature type="transmembrane region" description="Helical" evidence="2">
    <location>
        <begin position="41"/>
        <end position="62"/>
    </location>
</feature>